<evidence type="ECO:0000313" key="2">
    <source>
        <dbReference type="Proteomes" id="UP000326198"/>
    </source>
</evidence>
<evidence type="ECO:0000313" key="1">
    <source>
        <dbReference type="EMBL" id="KAE8376331.1"/>
    </source>
</evidence>
<gene>
    <name evidence="1" type="ORF">BDV26DRAFT_265689</name>
</gene>
<dbReference type="AlphaFoldDB" id="A0A5N7B2T8"/>
<reference evidence="1 2" key="1">
    <citation type="submission" date="2019-04" db="EMBL/GenBank/DDBJ databases">
        <title>Friends and foes A comparative genomics studyof 23 Aspergillus species from section Flavi.</title>
        <authorList>
            <consortium name="DOE Joint Genome Institute"/>
            <person name="Kjaerbolling I."/>
            <person name="Vesth T."/>
            <person name="Frisvad J.C."/>
            <person name="Nybo J.L."/>
            <person name="Theobald S."/>
            <person name="Kildgaard S."/>
            <person name="Isbrandt T."/>
            <person name="Kuo A."/>
            <person name="Sato A."/>
            <person name="Lyhne E.K."/>
            <person name="Kogle M.E."/>
            <person name="Wiebenga A."/>
            <person name="Kun R.S."/>
            <person name="Lubbers R.J."/>
            <person name="Makela M.R."/>
            <person name="Barry K."/>
            <person name="Chovatia M."/>
            <person name="Clum A."/>
            <person name="Daum C."/>
            <person name="Haridas S."/>
            <person name="He G."/>
            <person name="LaButti K."/>
            <person name="Lipzen A."/>
            <person name="Mondo S."/>
            <person name="Riley R."/>
            <person name="Salamov A."/>
            <person name="Simmons B.A."/>
            <person name="Magnuson J.K."/>
            <person name="Henrissat B."/>
            <person name="Mortensen U.H."/>
            <person name="Larsen T.O."/>
            <person name="Devries R.P."/>
            <person name="Grigoriev I.V."/>
            <person name="Machida M."/>
            <person name="Baker S.E."/>
            <person name="Andersen M.R."/>
        </authorList>
    </citation>
    <scope>NUCLEOTIDE SEQUENCE [LARGE SCALE GENOMIC DNA]</scope>
    <source>
        <strain evidence="1 2">IBT 29228</strain>
    </source>
</reference>
<dbReference type="Proteomes" id="UP000326198">
    <property type="component" value="Unassembled WGS sequence"/>
</dbReference>
<name>A0A5N7B2T8_9EURO</name>
<proteinExistence type="predicted"/>
<accession>A0A5N7B2T8</accession>
<sequence>MIRLLHLNLTSVRLLRMLGRNAGRGWGKRKEATMALCVVRYVSDNKPHLSLTFTFSDILKLVSPLLLLSAATIVAGVVD</sequence>
<keyword evidence="2" id="KW-1185">Reference proteome</keyword>
<protein>
    <submittedName>
        <fullName evidence="1">Uncharacterized protein</fullName>
    </submittedName>
</protein>
<organism evidence="1 2">
    <name type="scientific">Aspergillus bertholletiae</name>
    <dbReference type="NCBI Taxonomy" id="1226010"/>
    <lineage>
        <taxon>Eukaryota</taxon>
        <taxon>Fungi</taxon>
        <taxon>Dikarya</taxon>
        <taxon>Ascomycota</taxon>
        <taxon>Pezizomycotina</taxon>
        <taxon>Eurotiomycetes</taxon>
        <taxon>Eurotiomycetidae</taxon>
        <taxon>Eurotiales</taxon>
        <taxon>Aspergillaceae</taxon>
        <taxon>Aspergillus</taxon>
        <taxon>Aspergillus subgen. Circumdati</taxon>
    </lineage>
</organism>
<dbReference type="EMBL" id="ML736242">
    <property type="protein sequence ID" value="KAE8376331.1"/>
    <property type="molecule type" value="Genomic_DNA"/>
</dbReference>